<name>A0ABM8SBA9_9BACT</name>
<organism evidence="1 2">
    <name type="scientific">Nitrospira defluvii</name>
    <dbReference type="NCBI Taxonomy" id="330214"/>
    <lineage>
        <taxon>Bacteria</taxon>
        <taxon>Pseudomonadati</taxon>
        <taxon>Nitrospirota</taxon>
        <taxon>Nitrospiria</taxon>
        <taxon>Nitrospirales</taxon>
        <taxon>Nitrospiraceae</taxon>
        <taxon>Nitrospira</taxon>
    </lineage>
</organism>
<protein>
    <submittedName>
        <fullName evidence="1">Uncharacterized protein</fullName>
    </submittedName>
</protein>
<evidence type="ECO:0000313" key="2">
    <source>
        <dbReference type="Proteomes" id="UP000675880"/>
    </source>
</evidence>
<gene>
    <name evidence="1" type="ORF">NSPZN2_70249</name>
</gene>
<sequence length="63" mass="7265">MPNGKKKLPFMSSVMMVAASSSVPGYGDWLDFEERKPAMVIAMGLGEVVSYARRRCRWRRNRR</sequence>
<keyword evidence="2" id="KW-1185">Reference proteome</keyword>
<dbReference type="EMBL" id="CAJNBJ010000020">
    <property type="protein sequence ID" value="CAE6799338.1"/>
    <property type="molecule type" value="Genomic_DNA"/>
</dbReference>
<evidence type="ECO:0000313" key="1">
    <source>
        <dbReference type="EMBL" id="CAE6799338.1"/>
    </source>
</evidence>
<proteinExistence type="predicted"/>
<comment type="caution">
    <text evidence="1">The sequence shown here is derived from an EMBL/GenBank/DDBJ whole genome shotgun (WGS) entry which is preliminary data.</text>
</comment>
<accession>A0ABM8SBA9</accession>
<dbReference type="Proteomes" id="UP000675880">
    <property type="component" value="Unassembled WGS sequence"/>
</dbReference>
<reference evidence="1 2" key="1">
    <citation type="submission" date="2021-02" db="EMBL/GenBank/DDBJ databases">
        <authorList>
            <person name="Han P."/>
        </authorList>
    </citation>
    <scope>NUCLEOTIDE SEQUENCE [LARGE SCALE GENOMIC DNA]</scope>
    <source>
        <strain evidence="1">Candidatus Nitrospira sp. ZN2</strain>
    </source>
</reference>